<accession>K5VTT1</accession>
<dbReference type="AlphaFoldDB" id="K5VTT1"/>
<keyword evidence="3" id="KW-1185">Reference proteome</keyword>
<dbReference type="OMA" id="HANHINV"/>
<dbReference type="KEGG" id="abp:AGABI1DRAFT15505"/>
<protein>
    <recommendedName>
        <fullName evidence="1">DDE-1 domain-containing protein</fullName>
    </recommendedName>
</protein>
<feature type="non-terminal residue" evidence="2">
    <location>
        <position position="1"/>
    </location>
</feature>
<gene>
    <name evidence="2" type="ORF">AGABI1DRAFT_15505</name>
</gene>
<evidence type="ECO:0000259" key="1">
    <source>
        <dbReference type="Pfam" id="PF03184"/>
    </source>
</evidence>
<dbReference type="GO" id="GO:0003676">
    <property type="term" value="F:nucleic acid binding"/>
    <property type="evidence" value="ECO:0007669"/>
    <property type="project" value="InterPro"/>
</dbReference>
<dbReference type="RefSeq" id="XP_007331490.1">
    <property type="nucleotide sequence ID" value="XM_007331428.1"/>
</dbReference>
<dbReference type="HOGENOM" id="CLU_013929_2_4_1"/>
<reference evidence="3" key="1">
    <citation type="journal article" date="2012" name="Proc. Natl. Acad. Sci. U.S.A.">
        <title>Genome sequence of the button mushroom Agaricus bisporus reveals mechanisms governing adaptation to a humic-rich ecological niche.</title>
        <authorList>
            <person name="Morin E."/>
            <person name="Kohler A."/>
            <person name="Baker A.R."/>
            <person name="Foulongne-Oriol M."/>
            <person name="Lombard V."/>
            <person name="Nagy L.G."/>
            <person name="Ohm R.A."/>
            <person name="Patyshakuliyeva A."/>
            <person name="Brun A."/>
            <person name="Aerts A.L."/>
            <person name="Bailey A.M."/>
            <person name="Billette C."/>
            <person name="Coutinho P.M."/>
            <person name="Deakin G."/>
            <person name="Doddapaneni H."/>
            <person name="Floudas D."/>
            <person name="Grimwood J."/>
            <person name="Hilden K."/>
            <person name="Kuees U."/>
            <person name="LaButti K.M."/>
            <person name="Lapidus A."/>
            <person name="Lindquist E.A."/>
            <person name="Lucas S.M."/>
            <person name="Murat C."/>
            <person name="Riley R.W."/>
            <person name="Salamov A.A."/>
            <person name="Schmutz J."/>
            <person name="Subramanian V."/>
            <person name="Woesten H.A.B."/>
            <person name="Xu J."/>
            <person name="Eastwood D.C."/>
            <person name="Foster G.D."/>
            <person name="Sonnenberg A.S."/>
            <person name="Cullen D."/>
            <person name="de Vries R.P."/>
            <person name="Lundell T."/>
            <person name="Hibbett D.S."/>
            <person name="Henrissat B."/>
            <person name="Burton K.S."/>
            <person name="Kerrigan R.W."/>
            <person name="Challen M.P."/>
            <person name="Grigoriev I.V."/>
            <person name="Martin F."/>
        </authorList>
    </citation>
    <scope>NUCLEOTIDE SEQUENCE [LARGE SCALE GENOMIC DNA]</scope>
    <source>
        <strain evidence="3">JB137-S8 / ATCC MYA-4627 / FGSC 10392</strain>
    </source>
</reference>
<dbReference type="eggNOG" id="ENOG502S7RI">
    <property type="taxonomic scope" value="Eukaryota"/>
</dbReference>
<proteinExistence type="predicted"/>
<sequence length="135" mass="15437">RLGYSKKGWTNTAIGIKYAKHFESHTRTKAQGRQRFLYLDGHNSHASTPFLKHCVENKITAPGYPSHGTHVYQSLDVCIFSPLKTQFAKERDEHLRMTGEPITKENFLTIYGRTHLKVLTPELIKTAFRKVGIVP</sequence>
<dbReference type="Pfam" id="PF03184">
    <property type="entry name" value="DDE_1"/>
    <property type="match status" value="1"/>
</dbReference>
<name>K5VTT1_AGABU</name>
<evidence type="ECO:0000313" key="3">
    <source>
        <dbReference type="Proteomes" id="UP000008493"/>
    </source>
</evidence>
<feature type="non-terminal residue" evidence="2">
    <location>
        <position position="135"/>
    </location>
</feature>
<evidence type="ECO:0000313" key="2">
    <source>
        <dbReference type="EMBL" id="EKM77874.1"/>
    </source>
</evidence>
<dbReference type="OrthoDB" id="2917041at2759"/>
<dbReference type="InterPro" id="IPR004875">
    <property type="entry name" value="DDE_SF_endonuclease_dom"/>
</dbReference>
<dbReference type="EMBL" id="JH971394">
    <property type="protein sequence ID" value="EKM77874.1"/>
    <property type="molecule type" value="Genomic_DNA"/>
</dbReference>
<dbReference type="GeneID" id="18828647"/>
<dbReference type="Proteomes" id="UP000008493">
    <property type="component" value="Unassembled WGS sequence"/>
</dbReference>
<dbReference type="InParanoid" id="K5VTT1"/>
<feature type="domain" description="DDE-1" evidence="1">
    <location>
        <begin position="4"/>
        <end position="128"/>
    </location>
</feature>
<organism evidence="2 3">
    <name type="scientific">Agaricus bisporus var. burnettii (strain JB137-S8 / ATCC MYA-4627 / FGSC 10392)</name>
    <name type="common">White button mushroom</name>
    <dbReference type="NCBI Taxonomy" id="597362"/>
    <lineage>
        <taxon>Eukaryota</taxon>
        <taxon>Fungi</taxon>
        <taxon>Dikarya</taxon>
        <taxon>Basidiomycota</taxon>
        <taxon>Agaricomycotina</taxon>
        <taxon>Agaricomycetes</taxon>
        <taxon>Agaricomycetidae</taxon>
        <taxon>Agaricales</taxon>
        <taxon>Agaricineae</taxon>
        <taxon>Agaricaceae</taxon>
        <taxon>Agaricus</taxon>
    </lineage>
</organism>